<sequence>MIANVAVVFLLACAGVRCQNQGFNDIDNVNAASNLFFFDKNSDCNGPKRELYNAEATIRGSDIATTNRGPTSCEIILISQGQFQGTLLDIQVISMNIQDCGVQVSIYDGEGAQTKLRSYDCRSSQNQNMKRVVTSGNVATFIMTRENPESVVFDIEIRVRPIRGGNEPGWENNYNRDNPFAFDKFDQEAIVGMVGGFYGLVFLICCAVVIYWYRVFNGLNKEWETHQLATLKTEERFESRRLTAERDGVRPRYATTNFSYSNKEDDDPDHFEEKVITSRPRTINRRRETRSSRPPSYAEAVSDDASQQSSEEEYSSDASVGKKSLTSGEASSRSRSSRSSEAETSTHSESEGSDDGTGSESSSTRRRRRRGRERGARARRPPPAVKPHKSRGKTRRDSSNASETASNSTRLSRQQQQRRQQQQHPLPNAMGPMGHVPYGAPGQFVPVMAAPIQMMPGYPPPQYPPESQPESRPPPPNQVHPTDPPVYSYLVQRGYTPLDQRSAASHPSTRDSHRQDEPDTRLSSGVDYMRR</sequence>
<feature type="chain" id="PRO_5043618548" description="CUB domain-containing protein" evidence="3">
    <location>
        <begin position="19"/>
        <end position="531"/>
    </location>
</feature>
<feature type="region of interest" description="Disordered" evidence="1">
    <location>
        <begin position="253"/>
        <end position="531"/>
    </location>
</feature>
<feature type="compositionally biased region" description="Low complexity" evidence="1">
    <location>
        <begin position="292"/>
        <end position="309"/>
    </location>
</feature>
<keyword evidence="2" id="KW-0472">Membrane</keyword>
<feature type="compositionally biased region" description="Basic and acidic residues" evidence="1">
    <location>
        <begin position="508"/>
        <end position="520"/>
    </location>
</feature>
<dbReference type="EMBL" id="BMAT01008251">
    <property type="protein sequence ID" value="GFR81120.1"/>
    <property type="molecule type" value="Genomic_DNA"/>
</dbReference>
<name>A0AAV4G7V7_9GAST</name>
<accession>A0AAV4G7V7</accession>
<evidence type="ECO:0000256" key="3">
    <source>
        <dbReference type="SAM" id="SignalP"/>
    </source>
</evidence>
<keyword evidence="2" id="KW-1133">Transmembrane helix</keyword>
<dbReference type="Proteomes" id="UP000762676">
    <property type="component" value="Unassembled WGS sequence"/>
</dbReference>
<keyword evidence="3" id="KW-0732">Signal</keyword>
<proteinExistence type="predicted"/>
<evidence type="ECO:0000256" key="1">
    <source>
        <dbReference type="SAM" id="MobiDB-lite"/>
    </source>
</evidence>
<feature type="transmembrane region" description="Helical" evidence="2">
    <location>
        <begin position="189"/>
        <end position="213"/>
    </location>
</feature>
<feature type="compositionally biased region" description="Pro residues" evidence="1">
    <location>
        <begin position="457"/>
        <end position="484"/>
    </location>
</feature>
<feature type="compositionally biased region" description="Low complexity" evidence="1">
    <location>
        <begin position="326"/>
        <end position="337"/>
    </location>
</feature>
<gene>
    <name evidence="4" type="ORF">ElyMa_004061600</name>
</gene>
<reference evidence="4 5" key="1">
    <citation type="journal article" date="2021" name="Elife">
        <title>Chloroplast acquisition without the gene transfer in kleptoplastic sea slugs, Plakobranchus ocellatus.</title>
        <authorList>
            <person name="Maeda T."/>
            <person name="Takahashi S."/>
            <person name="Yoshida T."/>
            <person name="Shimamura S."/>
            <person name="Takaki Y."/>
            <person name="Nagai Y."/>
            <person name="Toyoda A."/>
            <person name="Suzuki Y."/>
            <person name="Arimoto A."/>
            <person name="Ishii H."/>
            <person name="Satoh N."/>
            <person name="Nishiyama T."/>
            <person name="Hasebe M."/>
            <person name="Maruyama T."/>
            <person name="Minagawa J."/>
            <person name="Obokata J."/>
            <person name="Shigenobu S."/>
        </authorList>
    </citation>
    <scope>NUCLEOTIDE SEQUENCE [LARGE SCALE GENOMIC DNA]</scope>
</reference>
<keyword evidence="5" id="KW-1185">Reference proteome</keyword>
<feature type="signal peptide" evidence="3">
    <location>
        <begin position="1"/>
        <end position="18"/>
    </location>
</feature>
<organism evidence="4 5">
    <name type="scientific">Elysia marginata</name>
    <dbReference type="NCBI Taxonomy" id="1093978"/>
    <lineage>
        <taxon>Eukaryota</taxon>
        <taxon>Metazoa</taxon>
        <taxon>Spiralia</taxon>
        <taxon>Lophotrochozoa</taxon>
        <taxon>Mollusca</taxon>
        <taxon>Gastropoda</taxon>
        <taxon>Heterobranchia</taxon>
        <taxon>Euthyneura</taxon>
        <taxon>Panpulmonata</taxon>
        <taxon>Sacoglossa</taxon>
        <taxon>Placobranchoidea</taxon>
        <taxon>Plakobranchidae</taxon>
        <taxon>Elysia</taxon>
    </lineage>
</organism>
<evidence type="ECO:0000313" key="4">
    <source>
        <dbReference type="EMBL" id="GFR81120.1"/>
    </source>
</evidence>
<feature type="compositionally biased region" description="Basic residues" evidence="1">
    <location>
        <begin position="364"/>
        <end position="394"/>
    </location>
</feature>
<feature type="compositionally biased region" description="Low complexity" evidence="1">
    <location>
        <begin position="399"/>
        <end position="423"/>
    </location>
</feature>
<dbReference type="AlphaFoldDB" id="A0AAV4G7V7"/>
<keyword evidence="2" id="KW-0812">Transmembrane</keyword>
<evidence type="ECO:0000256" key="2">
    <source>
        <dbReference type="SAM" id="Phobius"/>
    </source>
</evidence>
<evidence type="ECO:0000313" key="5">
    <source>
        <dbReference type="Proteomes" id="UP000762676"/>
    </source>
</evidence>
<feature type="compositionally biased region" description="Basic and acidic residues" evidence="1">
    <location>
        <begin position="338"/>
        <end position="350"/>
    </location>
</feature>
<comment type="caution">
    <text evidence="4">The sequence shown here is derived from an EMBL/GenBank/DDBJ whole genome shotgun (WGS) entry which is preliminary data.</text>
</comment>
<evidence type="ECO:0008006" key="6">
    <source>
        <dbReference type="Google" id="ProtNLM"/>
    </source>
</evidence>
<protein>
    <recommendedName>
        <fullName evidence="6">CUB domain-containing protein</fullName>
    </recommendedName>
</protein>